<reference evidence="2 3" key="1">
    <citation type="submission" date="2016-03" db="EMBL/GenBank/DDBJ databases">
        <title>Niastella vici sp. nov., isolated from farmland soil.</title>
        <authorList>
            <person name="Chen L."/>
            <person name="Wang D."/>
            <person name="Yang S."/>
            <person name="Wang G."/>
        </authorList>
    </citation>
    <scope>NUCLEOTIDE SEQUENCE [LARGE SCALE GENOMIC DNA]</scope>
    <source>
        <strain evidence="2 3">DJ57</strain>
    </source>
</reference>
<dbReference type="GO" id="GO:0016787">
    <property type="term" value="F:hydrolase activity"/>
    <property type="evidence" value="ECO:0007669"/>
    <property type="project" value="InterPro"/>
</dbReference>
<dbReference type="Pfam" id="PF00149">
    <property type="entry name" value="Metallophos"/>
    <property type="match status" value="1"/>
</dbReference>
<keyword evidence="3" id="KW-1185">Reference proteome</keyword>
<dbReference type="EMBL" id="LVYD01000058">
    <property type="protein sequence ID" value="OQP61232.1"/>
    <property type="molecule type" value="Genomic_DNA"/>
</dbReference>
<name>A0A1V9FSB6_9BACT</name>
<dbReference type="Gene3D" id="3.60.21.10">
    <property type="match status" value="1"/>
</dbReference>
<comment type="caution">
    <text evidence="2">The sequence shown here is derived from an EMBL/GenBank/DDBJ whole genome shotgun (WGS) entry which is preliminary data.</text>
</comment>
<evidence type="ECO:0000313" key="2">
    <source>
        <dbReference type="EMBL" id="OQP61232.1"/>
    </source>
</evidence>
<sequence length="254" mass="29745">MQIQYCSDLHLEFPANSKHIKKHPLEPVGEVLILAGDILPFALHKMQTNFVDYIADHFEMVYWVPGNHEYYGYDLSTVADPLLEKLRSNVWLVNNQVVDYKNVSFICSTLWSKIDVVHAFDIQRSISDFFSIQWQGQKLTTEQFNQLHNQSVQFLEKAFKEVSTEKRIVITHHVPTLYQYPNRYRNSPLNGAFVTELYDLIHDSGANYWIYGHHHYNIPEFKIGATTLLTNQLGYVQHGEHLSFRREKTIEIES</sequence>
<dbReference type="InterPro" id="IPR029052">
    <property type="entry name" value="Metallo-depent_PP-like"/>
</dbReference>
<proteinExistence type="predicted"/>
<feature type="domain" description="Calcineurin-like phosphoesterase" evidence="1">
    <location>
        <begin position="5"/>
        <end position="216"/>
    </location>
</feature>
<dbReference type="RefSeq" id="WP_081151731.1">
    <property type="nucleotide sequence ID" value="NZ_LVYD01000058.1"/>
</dbReference>
<dbReference type="Proteomes" id="UP000192796">
    <property type="component" value="Unassembled WGS sequence"/>
</dbReference>
<dbReference type="STRING" id="1703345.A3860_05840"/>
<protein>
    <submittedName>
        <fullName evidence="2">Metallophosphoesterase</fullName>
    </submittedName>
</protein>
<dbReference type="InterPro" id="IPR004843">
    <property type="entry name" value="Calcineurin-like_PHP"/>
</dbReference>
<accession>A0A1V9FSB6</accession>
<dbReference type="PANTHER" id="PTHR37844">
    <property type="entry name" value="SER/THR PROTEIN PHOSPHATASE SUPERFAMILY (AFU_ORTHOLOGUE AFUA_1G14840)"/>
    <property type="match status" value="1"/>
</dbReference>
<evidence type="ECO:0000259" key="1">
    <source>
        <dbReference type="Pfam" id="PF00149"/>
    </source>
</evidence>
<dbReference type="PANTHER" id="PTHR37844:SF1">
    <property type="entry name" value="CALCINEURIN-LIKE PHOSPHOESTERASE DOMAIN-CONTAINING PROTEIN"/>
    <property type="match status" value="1"/>
</dbReference>
<organism evidence="2 3">
    <name type="scientific">Niastella vici</name>
    <dbReference type="NCBI Taxonomy" id="1703345"/>
    <lineage>
        <taxon>Bacteria</taxon>
        <taxon>Pseudomonadati</taxon>
        <taxon>Bacteroidota</taxon>
        <taxon>Chitinophagia</taxon>
        <taxon>Chitinophagales</taxon>
        <taxon>Chitinophagaceae</taxon>
        <taxon>Niastella</taxon>
    </lineage>
</organism>
<gene>
    <name evidence="2" type="ORF">A3860_05840</name>
</gene>
<evidence type="ECO:0000313" key="3">
    <source>
        <dbReference type="Proteomes" id="UP000192796"/>
    </source>
</evidence>
<dbReference type="AlphaFoldDB" id="A0A1V9FSB6"/>
<dbReference type="SUPFAM" id="SSF56300">
    <property type="entry name" value="Metallo-dependent phosphatases"/>
    <property type="match status" value="1"/>
</dbReference>
<dbReference type="OrthoDB" id="356681at2"/>